<comment type="caution">
    <text evidence="1">The sequence shown here is derived from an EMBL/GenBank/DDBJ whole genome shotgun (WGS) entry which is preliminary data.</text>
</comment>
<dbReference type="AlphaFoldDB" id="A0AA39T2Y5"/>
<protein>
    <submittedName>
        <fullName evidence="1">Uncharacterized protein</fullName>
    </submittedName>
</protein>
<gene>
    <name evidence="1" type="ORF">LWI29_020138</name>
</gene>
<keyword evidence="2" id="KW-1185">Reference proteome</keyword>
<proteinExistence type="predicted"/>
<organism evidence="1 2">
    <name type="scientific">Acer saccharum</name>
    <name type="common">Sugar maple</name>
    <dbReference type="NCBI Taxonomy" id="4024"/>
    <lineage>
        <taxon>Eukaryota</taxon>
        <taxon>Viridiplantae</taxon>
        <taxon>Streptophyta</taxon>
        <taxon>Embryophyta</taxon>
        <taxon>Tracheophyta</taxon>
        <taxon>Spermatophyta</taxon>
        <taxon>Magnoliopsida</taxon>
        <taxon>eudicotyledons</taxon>
        <taxon>Gunneridae</taxon>
        <taxon>Pentapetalae</taxon>
        <taxon>rosids</taxon>
        <taxon>malvids</taxon>
        <taxon>Sapindales</taxon>
        <taxon>Sapindaceae</taxon>
        <taxon>Hippocastanoideae</taxon>
        <taxon>Acereae</taxon>
        <taxon>Acer</taxon>
    </lineage>
</organism>
<evidence type="ECO:0000313" key="2">
    <source>
        <dbReference type="Proteomes" id="UP001168877"/>
    </source>
</evidence>
<sequence>MEYFSSLRFIPVIAMNPAEFLIDLATRQMNDISVPEGLLASQGTPDSDRDVIEDESNGFYKNRQPQKTSTLHACYILRGGFFSWLGTFVQRQEVMDPPGLHGDRNRGRKVAVLFLTEITPKNIVVQQATVVVRMNLTISIRTNKYKNRHFSMLHFTRKVFPCPVVYFPSCNSFCMHEESKDKEIMNPQLRAFRAVLFSMLIHNSFQASEIGLSFSNPNILNAKCMFMFHLDEA</sequence>
<reference evidence="1" key="2">
    <citation type="submission" date="2023-06" db="EMBL/GenBank/DDBJ databases">
        <authorList>
            <person name="Swenson N.G."/>
            <person name="Wegrzyn J.L."/>
            <person name="Mcevoy S.L."/>
        </authorList>
    </citation>
    <scope>NUCLEOTIDE SEQUENCE</scope>
    <source>
        <strain evidence="1">NS2018</strain>
        <tissue evidence="1">Leaf</tissue>
    </source>
</reference>
<reference evidence="1" key="1">
    <citation type="journal article" date="2022" name="Plant J.">
        <title>Strategies of tolerance reflected in two North American maple genomes.</title>
        <authorList>
            <person name="McEvoy S.L."/>
            <person name="Sezen U.U."/>
            <person name="Trouern-Trend A."/>
            <person name="McMahon S.M."/>
            <person name="Schaberg P.G."/>
            <person name="Yang J."/>
            <person name="Wegrzyn J.L."/>
            <person name="Swenson N.G."/>
        </authorList>
    </citation>
    <scope>NUCLEOTIDE SEQUENCE</scope>
    <source>
        <strain evidence="1">NS2018</strain>
    </source>
</reference>
<accession>A0AA39T2Y5</accession>
<dbReference type="EMBL" id="JAUESC010000003">
    <property type="protein sequence ID" value="KAK0600977.1"/>
    <property type="molecule type" value="Genomic_DNA"/>
</dbReference>
<name>A0AA39T2Y5_ACESA</name>
<dbReference type="Proteomes" id="UP001168877">
    <property type="component" value="Unassembled WGS sequence"/>
</dbReference>
<evidence type="ECO:0000313" key="1">
    <source>
        <dbReference type="EMBL" id="KAK0600977.1"/>
    </source>
</evidence>